<dbReference type="Gene3D" id="1.10.150.240">
    <property type="entry name" value="Putative phosphatase, domain 2"/>
    <property type="match status" value="1"/>
</dbReference>
<accession>A0ABR2I8L1</accession>
<dbReference type="Pfam" id="PF00702">
    <property type="entry name" value="Hydrolase"/>
    <property type="match status" value="1"/>
</dbReference>
<dbReference type="Gene3D" id="3.40.50.1000">
    <property type="entry name" value="HAD superfamily/HAD-like"/>
    <property type="match status" value="1"/>
</dbReference>
<keyword evidence="1" id="KW-0378">Hydrolase</keyword>
<organism evidence="2 3">
    <name type="scientific">Apiospora arundinis</name>
    <dbReference type="NCBI Taxonomy" id="335852"/>
    <lineage>
        <taxon>Eukaryota</taxon>
        <taxon>Fungi</taxon>
        <taxon>Dikarya</taxon>
        <taxon>Ascomycota</taxon>
        <taxon>Pezizomycotina</taxon>
        <taxon>Sordariomycetes</taxon>
        <taxon>Xylariomycetidae</taxon>
        <taxon>Amphisphaeriales</taxon>
        <taxon>Apiosporaceae</taxon>
        <taxon>Apiospora</taxon>
    </lineage>
</organism>
<dbReference type="SUPFAM" id="SSF56784">
    <property type="entry name" value="HAD-like"/>
    <property type="match status" value="1"/>
</dbReference>
<dbReference type="InterPro" id="IPR023198">
    <property type="entry name" value="PGP-like_dom2"/>
</dbReference>
<proteinExistence type="predicted"/>
<dbReference type="PANTHER" id="PTHR43316">
    <property type="entry name" value="HYDROLASE, HALOACID DELAHOGENASE-RELATED"/>
    <property type="match status" value="1"/>
</dbReference>
<gene>
    <name evidence="2" type="ORF">PGQ11_010072</name>
</gene>
<dbReference type="InterPro" id="IPR006439">
    <property type="entry name" value="HAD-SF_hydro_IA"/>
</dbReference>
<dbReference type="InterPro" id="IPR036412">
    <property type="entry name" value="HAD-like_sf"/>
</dbReference>
<dbReference type="Proteomes" id="UP001390339">
    <property type="component" value="Unassembled WGS sequence"/>
</dbReference>
<name>A0ABR2I8L1_9PEZI</name>
<keyword evidence="3" id="KW-1185">Reference proteome</keyword>
<dbReference type="InterPro" id="IPR051540">
    <property type="entry name" value="S-2-haloacid_dehalogenase"/>
</dbReference>
<dbReference type="PANTHER" id="PTHR43316:SF3">
    <property type="entry name" value="HALOACID DEHALOGENASE, TYPE II (AFU_ORTHOLOGUE AFUA_2G07750)-RELATED"/>
    <property type="match status" value="1"/>
</dbReference>
<dbReference type="EMBL" id="JAPCWZ010000006">
    <property type="protein sequence ID" value="KAK8859338.1"/>
    <property type="molecule type" value="Genomic_DNA"/>
</dbReference>
<reference evidence="2 3" key="1">
    <citation type="journal article" date="2024" name="IMA Fungus">
        <title>Apiospora arundinis, a panoply of carbohydrate-active enzymes and secondary metabolites.</title>
        <authorList>
            <person name="Sorensen T."/>
            <person name="Petersen C."/>
            <person name="Muurmann A.T."/>
            <person name="Christiansen J.V."/>
            <person name="Brundto M.L."/>
            <person name="Overgaard C.K."/>
            <person name="Boysen A.T."/>
            <person name="Wollenberg R.D."/>
            <person name="Larsen T.O."/>
            <person name="Sorensen J.L."/>
            <person name="Nielsen K.L."/>
            <person name="Sondergaard T.E."/>
        </authorList>
    </citation>
    <scope>NUCLEOTIDE SEQUENCE [LARGE SCALE GENOMIC DNA]</scope>
    <source>
        <strain evidence="2 3">AAU 773</strain>
    </source>
</reference>
<sequence length="279" mass="31571">MTTTMQQRPKAYVFDIFGTVVNWRYSLAKGLEASARKIVEASAFSKVDEAVLTRARDMTFSDWEWFAFQWSRYKRYIESSARPKEGEEASGKATFVYQEELHRRNLDELISEFQLDGLWGTDAEKEQLVHLWHDLDAWPDSAAALARFAKLGPTAMLSDGSVALLTSLEERNGLGFNSERIWGSDTWMAYKPDPAVYLGAVKKLGFEPGEVALVAAHLGDLKGAKKCGLKALYVERPFEERYTEAEIEEARREGWVDVWVPYGPGGLLGIVERLEAMEK</sequence>
<evidence type="ECO:0000313" key="2">
    <source>
        <dbReference type="EMBL" id="KAK8859338.1"/>
    </source>
</evidence>
<evidence type="ECO:0000256" key="1">
    <source>
        <dbReference type="ARBA" id="ARBA00022801"/>
    </source>
</evidence>
<evidence type="ECO:0000313" key="3">
    <source>
        <dbReference type="Proteomes" id="UP001390339"/>
    </source>
</evidence>
<dbReference type="NCBIfam" id="TIGR01493">
    <property type="entry name" value="HAD-SF-IA-v2"/>
    <property type="match status" value="1"/>
</dbReference>
<comment type="caution">
    <text evidence="2">The sequence shown here is derived from an EMBL/GenBank/DDBJ whole genome shotgun (WGS) entry which is preliminary data.</text>
</comment>
<dbReference type="InterPro" id="IPR023214">
    <property type="entry name" value="HAD_sf"/>
</dbReference>
<protein>
    <submittedName>
        <fullName evidence="2">Haloacid dehalogenase type II</fullName>
    </submittedName>
</protein>